<dbReference type="Proteomes" id="UP001168098">
    <property type="component" value="Unassembled WGS sequence"/>
</dbReference>
<evidence type="ECO:0000313" key="4">
    <source>
        <dbReference type="EMBL" id="KAJ9709060.1"/>
    </source>
</evidence>
<feature type="region of interest" description="Disordered" evidence="1">
    <location>
        <begin position="1"/>
        <end position="24"/>
    </location>
</feature>
<sequence>MAATVSLSSTFDTHPHHPHHHAHFKPHHAPYFNTLPPKPKHPLPLQLKSGCYRLVLPLFSSSDSPSSTSSFFQDPLRTGRFLTNEELEKLRILENFRYSHEFEFGSMWVRVMRAEEIDITANLLAESFAESLLLPIAYVKLLAYLVKQYLIEKRALMPHTATLVGFYKGVDGGEEEEQLAGTVEVSFNKRGANASPPTPTPPKNSPYICNMTVREPLRRRGIGWNLLKASEELISQMSLMRDVYLHCRMIDVAPFNMYTKAGYKIVKTDSILILLALQRRKHLMCKKLPVLDNPSEIYLSGPDEALHECVFDFYLGFSWYQHSTPSSFFIYHLSCCIACLAKIMNGIGSAFKNQGSREKNISIGSGDQKFQCKVFFLPSCIVICGFIFCICINLNFLLPFFSFIL</sequence>
<dbReference type="PROSITE" id="PS51186">
    <property type="entry name" value="GNAT"/>
    <property type="match status" value="1"/>
</dbReference>
<dbReference type="Pfam" id="PF00583">
    <property type="entry name" value="Acetyltransf_1"/>
    <property type="match status" value="1"/>
</dbReference>
<protein>
    <recommendedName>
        <fullName evidence="3">N-acetyltransferase domain-containing protein</fullName>
    </recommendedName>
</protein>
<evidence type="ECO:0000259" key="3">
    <source>
        <dbReference type="PROSITE" id="PS51186"/>
    </source>
</evidence>
<proteinExistence type="predicted"/>
<keyword evidence="2" id="KW-1133">Transmembrane helix</keyword>
<name>A0AA39E841_VITRO</name>
<organism evidence="4 5">
    <name type="scientific">Vitis rotundifolia</name>
    <name type="common">Muscadine grape</name>
    <dbReference type="NCBI Taxonomy" id="103349"/>
    <lineage>
        <taxon>Eukaryota</taxon>
        <taxon>Viridiplantae</taxon>
        <taxon>Streptophyta</taxon>
        <taxon>Embryophyta</taxon>
        <taxon>Tracheophyta</taxon>
        <taxon>Spermatophyta</taxon>
        <taxon>Magnoliopsida</taxon>
        <taxon>eudicotyledons</taxon>
        <taxon>Gunneridae</taxon>
        <taxon>Pentapetalae</taxon>
        <taxon>rosids</taxon>
        <taxon>Vitales</taxon>
        <taxon>Vitaceae</taxon>
        <taxon>Viteae</taxon>
        <taxon>Vitis</taxon>
    </lineage>
</organism>
<evidence type="ECO:0000256" key="2">
    <source>
        <dbReference type="SAM" id="Phobius"/>
    </source>
</evidence>
<comment type="caution">
    <text evidence="4">The sequence shown here is derived from an EMBL/GenBank/DDBJ whole genome shotgun (WGS) entry which is preliminary data.</text>
</comment>
<dbReference type="EMBL" id="JARBHA010000001">
    <property type="protein sequence ID" value="KAJ9709060.1"/>
    <property type="molecule type" value="Genomic_DNA"/>
</dbReference>
<evidence type="ECO:0000256" key="1">
    <source>
        <dbReference type="SAM" id="MobiDB-lite"/>
    </source>
</evidence>
<feature type="transmembrane region" description="Helical" evidence="2">
    <location>
        <begin position="372"/>
        <end position="398"/>
    </location>
</feature>
<dbReference type="CDD" id="cd04301">
    <property type="entry name" value="NAT_SF"/>
    <property type="match status" value="1"/>
</dbReference>
<feature type="transmembrane region" description="Helical" evidence="2">
    <location>
        <begin position="328"/>
        <end position="351"/>
    </location>
</feature>
<gene>
    <name evidence="4" type="ORF">PVL29_000841</name>
</gene>
<keyword evidence="2" id="KW-0812">Transmembrane</keyword>
<reference evidence="4 5" key="1">
    <citation type="journal article" date="2023" name="BMC Biotechnol.">
        <title>Vitis rotundifolia cv Carlos genome sequencing.</title>
        <authorList>
            <person name="Huff M."/>
            <person name="Hulse-Kemp A."/>
            <person name="Scheffler B."/>
            <person name="Youngblood R."/>
            <person name="Simpson S."/>
            <person name="Babiker E."/>
            <person name="Staton M."/>
        </authorList>
    </citation>
    <scope>NUCLEOTIDE SEQUENCE [LARGE SCALE GENOMIC DNA]</scope>
    <source>
        <tissue evidence="4">Leaf</tissue>
    </source>
</reference>
<dbReference type="InterPro" id="IPR000182">
    <property type="entry name" value="GNAT_dom"/>
</dbReference>
<dbReference type="AlphaFoldDB" id="A0AA39E841"/>
<feature type="compositionally biased region" description="Polar residues" evidence="1">
    <location>
        <begin position="1"/>
        <end position="12"/>
    </location>
</feature>
<accession>A0AA39E841</accession>
<evidence type="ECO:0000313" key="5">
    <source>
        <dbReference type="Proteomes" id="UP001168098"/>
    </source>
</evidence>
<dbReference type="Gene3D" id="3.40.630.30">
    <property type="match status" value="1"/>
</dbReference>
<dbReference type="SUPFAM" id="SSF55729">
    <property type="entry name" value="Acyl-CoA N-acyltransferases (Nat)"/>
    <property type="match status" value="1"/>
</dbReference>
<dbReference type="InterPro" id="IPR016181">
    <property type="entry name" value="Acyl_CoA_acyltransferase"/>
</dbReference>
<dbReference type="PANTHER" id="PTHR47489:SF2">
    <property type="entry name" value="GCN5-RELATED N-ACETYLTRANSFERASE 5, CHLOROPLASTIC"/>
    <property type="match status" value="1"/>
</dbReference>
<dbReference type="GO" id="GO:0016747">
    <property type="term" value="F:acyltransferase activity, transferring groups other than amino-acyl groups"/>
    <property type="evidence" value="ECO:0007669"/>
    <property type="project" value="InterPro"/>
</dbReference>
<keyword evidence="2" id="KW-0472">Membrane</keyword>
<feature type="domain" description="N-acetyltransferase" evidence="3">
    <location>
        <begin position="107"/>
        <end position="289"/>
    </location>
</feature>
<dbReference type="PANTHER" id="PTHR47489">
    <property type="entry name" value="ACYL-COA N-ACYLTRANSFERASES (NAT) SUPERFAMILY PROTEIN"/>
    <property type="match status" value="1"/>
</dbReference>
<keyword evidence="5" id="KW-1185">Reference proteome</keyword>